<dbReference type="Pfam" id="PF03065">
    <property type="entry name" value="Glyco_hydro_57"/>
    <property type="match status" value="1"/>
</dbReference>
<gene>
    <name evidence="5" type="ORF">ENM60_02300</name>
</gene>
<dbReference type="GO" id="GO:0016787">
    <property type="term" value="F:hydrolase activity"/>
    <property type="evidence" value="ECO:0007669"/>
    <property type="project" value="UniProtKB-KW"/>
</dbReference>
<proteinExistence type="inferred from homology"/>
<dbReference type="InterPro" id="IPR052046">
    <property type="entry name" value="GH57_Enzymes"/>
</dbReference>
<keyword evidence="5" id="KW-0378">Hydrolase</keyword>
<evidence type="ECO:0000256" key="3">
    <source>
        <dbReference type="RuleBase" id="RU361196"/>
    </source>
</evidence>
<evidence type="ECO:0000259" key="4">
    <source>
        <dbReference type="Pfam" id="PF03065"/>
    </source>
</evidence>
<dbReference type="InterPro" id="IPR027291">
    <property type="entry name" value="Glyco_hydro_38_N_sf"/>
</dbReference>
<organism evidence="5">
    <name type="scientific">Thermogladius calderae</name>
    <dbReference type="NCBI Taxonomy" id="1200300"/>
    <lineage>
        <taxon>Archaea</taxon>
        <taxon>Thermoproteota</taxon>
        <taxon>Thermoprotei</taxon>
        <taxon>Desulfurococcales</taxon>
        <taxon>Desulfurococcaceae</taxon>
        <taxon>Thermogladius</taxon>
    </lineage>
</organism>
<dbReference type="CDD" id="cd10796">
    <property type="entry name" value="GH57N_APU"/>
    <property type="match status" value="1"/>
</dbReference>
<reference evidence="5" key="1">
    <citation type="journal article" date="2020" name="mSystems">
        <title>Genome- and Community-Level Interaction Insights into Carbon Utilization and Element Cycling Functions of Hydrothermarchaeota in Hydrothermal Sediment.</title>
        <authorList>
            <person name="Zhou Z."/>
            <person name="Liu Y."/>
            <person name="Xu W."/>
            <person name="Pan J."/>
            <person name="Luo Z.H."/>
            <person name="Li M."/>
        </authorList>
    </citation>
    <scope>NUCLEOTIDE SEQUENCE [LARGE SCALE GENOMIC DNA]</scope>
    <source>
        <strain evidence="5">SpSt-110</strain>
    </source>
</reference>
<dbReference type="SUPFAM" id="SSF88713">
    <property type="entry name" value="Glycoside hydrolase/deacetylase"/>
    <property type="match status" value="1"/>
</dbReference>
<accession>A0A7J3XYF1</accession>
<feature type="domain" description="Glycoside hydrolase family 57 N-terminal" evidence="4">
    <location>
        <begin position="115"/>
        <end position="432"/>
    </location>
</feature>
<comment type="similarity">
    <text evidence="1 3">Belongs to the glycosyl hydrolase 57 family.</text>
</comment>
<sequence>MASIIPQRHLNGLEAYLVLDKPLYKPGSEAKAHVLLENKGVERSFRLRIIDEKGGVQVDKNISIKAGERLVDISPVSTLEDTGFHKLRLYLDSTLIDEVGYITGDPASRRYMRVAFVWHNHQAPNYGPDGRFHADWAFTYVHKDLLKPYGLGPYHYHTTLLDNHPGYSATFNLSPSLLYQWDAALKKGVDFKDGRRLDKGSREVQLIGETLEKYAEYARSGRIDVLTSVYAHTILGFLTDTLNAQDIVAEEVEYGAKVTREVLGGFEPIGFWTPEMAFSMKLVRILQENRLEYTILDDANHFYYAEGERSTPYEPYILLDPGTRSHIQVFFRDSYLSNVMSFQNNFTSELHAWRNAYEFAYMISSKWVDKNTRILTIALDGENWMAFSKNPPLTAYFVDKLILYLEALSDFNFIKTINLRDALEEIPARRVITNIPTNTWLGTFRKWRGEVVEQERWWVQAAEAIRLLRVYENVIQGRDSYSNSARFALWHALDSDYWWAEFWSPGVINMWLERALKTIQDRLSNIRIVDVKVRGDVYLGGECELGVSIENNLDRDVKVNIAIESWGVKETTGVIRSVSLKARTVSDVPFKVRAVSTGDTPVSVLLLSDNSVVASYTKNIYISQRLPPNPR</sequence>
<dbReference type="GO" id="GO:0005975">
    <property type="term" value="P:carbohydrate metabolic process"/>
    <property type="evidence" value="ECO:0007669"/>
    <property type="project" value="InterPro"/>
</dbReference>
<dbReference type="Gene3D" id="3.20.110.10">
    <property type="entry name" value="Glycoside hydrolase 38, N terminal domain"/>
    <property type="match status" value="1"/>
</dbReference>
<comment type="caution">
    <text evidence="5">The sequence shown here is derived from an EMBL/GenBank/DDBJ whole genome shotgun (WGS) entry which is preliminary data.</text>
</comment>
<dbReference type="PANTHER" id="PTHR36306:SF1">
    <property type="entry name" value="ALPHA-AMYLASE-RELATED"/>
    <property type="match status" value="1"/>
</dbReference>
<evidence type="ECO:0000256" key="1">
    <source>
        <dbReference type="ARBA" id="ARBA00006821"/>
    </source>
</evidence>
<protein>
    <submittedName>
        <fullName evidence="5">Glycoside hydrolase</fullName>
    </submittedName>
</protein>
<dbReference type="PANTHER" id="PTHR36306">
    <property type="entry name" value="ALPHA-AMYLASE-RELATED-RELATED"/>
    <property type="match status" value="1"/>
</dbReference>
<dbReference type="InterPro" id="IPR004300">
    <property type="entry name" value="Glyco_hydro_57_N"/>
</dbReference>
<dbReference type="InterPro" id="IPR011330">
    <property type="entry name" value="Glyco_hydro/deAcase_b/a-brl"/>
</dbReference>
<keyword evidence="2 3" id="KW-0119">Carbohydrate metabolism</keyword>
<dbReference type="AlphaFoldDB" id="A0A7J3XYF1"/>
<evidence type="ECO:0000313" key="5">
    <source>
        <dbReference type="EMBL" id="HHP67611.1"/>
    </source>
</evidence>
<name>A0A7J3XYF1_9CREN</name>
<dbReference type="EMBL" id="DRYK01000030">
    <property type="protein sequence ID" value="HHP67611.1"/>
    <property type="molecule type" value="Genomic_DNA"/>
</dbReference>
<evidence type="ECO:0000256" key="2">
    <source>
        <dbReference type="ARBA" id="ARBA00023277"/>
    </source>
</evidence>